<keyword evidence="3 5" id="KW-1133">Transmembrane helix</keyword>
<dbReference type="PANTHER" id="PTHR37306">
    <property type="entry name" value="COLICIN V PRODUCTION PROTEIN"/>
    <property type="match status" value="1"/>
</dbReference>
<dbReference type="Proteomes" id="UP001454489">
    <property type="component" value="Unassembled WGS sequence"/>
</dbReference>
<keyword evidence="4 5" id="KW-0472">Membrane</keyword>
<dbReference type="EMBL" id="JBBMEX010000019">
    <property type="protein sequence ID" value="MEQ2558868.1"/>
    <property type="molecule type" value="Genomic_DNA"/>
</dbReference>
<accession>A0ABV1HGM7</accession>
<dbReference type="PANTHER" id="PTHR37306:SF1">
    <property type="entry name" value="COLICIN V PRODUCTION PROTEIN"/>
    <property type="match status" value="1"/>
</dbReference>
<comment type="subcellular location">
    <subcellularLocation>
        <location evidence="1">Membrane</location>
        <topology evidence="1">Multi-pass membrane protein</topology>
    </subcellularLocation>
</comment>
<dbReference type="RefSeq" id="WP_353531545.1">
    <property type="nucleotide sequence ID" value="NZ_JBBMEX010000019.1"/>
</dbReference>
<evidence type="ECO:0000313" key="7">
    <source>
        <dbReference type="Proteomes" id="UP001454489"/>
    </source>
</evidence>
<dbReference type="InterPro" id="IPR003825">
    <property type="entry name" value="Colicin-V_CvpA"/>
</dbReference>
<organism evidence="6 7">
    <name type="scientific">Maccoyibacter intestinihominis</name>
    <dbReference type="NCBI Taxonomy" id="3133499"/>
    <lineage>
        <taxon>Bacteria</taxon>
        <taxon>Bacillati</taxon>
        <taxon>Bacillota</taxon>
        <taxon>Clostridia</taxon>
        <taxon>Lachnospirales</taxon>
        <taxon>Lachnospiraceae</taxon>
        <taxon>Maccoyibacter</taxon>
    </lineage>
</organism>
<keyword evidence="7" id="KW-1185">Reference proteome</keyword>
<proteinExistence type="predicted"/>
<keyword evidence="2 5" id="KW-0812">Transmembrane</keyword>
<feature type="transmembrane region" description="Helical" evidence="5">
    <location>
        <begin position="29"/>
        <end position="48"/>
    </location>
</feature>
<reference evidence="6 7" key="1">
    <citation type="submission" date="2024-03" db="EMBL/GenBank/DDBJ databases">
        <title>Human intestinal bacterial collection.</title>
        <authorList>
            <person name="Pauvert C."/>
            <person name="Hitch T.C.A."/>
            <person name="Clavel T."/>
        </authorList>
    </citation>
    <scope>NUCLEOTIDE SEQUENCE [LARGE SCALE GENOMIC DNA]</scope>
    <source>
        <strain evidence="6 7">CLA-AA-H185</strain>
    </source>
</reference>
<gene>
    <name evidence="6" type="ORF">WMO43_13535</name>
</gene>
<evidence type="ECO:0000256" key="3">
    <source>
        <dbReference type="ARBA" id="ARBA00022989"/>
    </source>
</evidence>
<evidence type="ECO:0000256" key="5">
    <source>
        <dbReference type="SAM" id="Phobius"/>
    </source>
</evidence>
<protein>
    <submittedName>
        <fullName evidence="6">CvpA family protein</fullName>
    </submittedName>
</protein>
<evidence type="ECO:0000256" key="1">
    <source>
        <dbReference type="ARBA" id="ARBA00004141"/>
    </source>
</evidence>
<evidence type="ECO:0000256" key="4">
    <source>
        <dbReference type="ARBA" id="ARBA00023136"/>
    </source>
</evidence>
<sequence length="232" mass="25813">MNWLLVVVLVILAGHTIKGYRRGLLRVLFSVASLLITVLFVAWATPYVSNFLKENTKIYQKVETKCEQKVRKDTKEQIVQKEEKSTGLLEEYGIRLPKSIEEKLFGNVEKGADSVLETSGVYKAMAEPLAQLAVDGIAFFVSLIVCAIILHLIGGVLDIASELPVIKGINQVLGLGAGLLYGLLLVWLFFYFVAVMQAFPFGQSLLAMIQQSEFLTALYEDNMVAYVVQYVL</sequence>
<comment type="caution">
    <text evidence="6">The sequence shown here is derived from an EMBL/GenBank/DDBJ whole genome shotgun (WGS) entry which is preliminary data.</text>
</comment>
<name>A0ABV1HGM7_9FIRM</name>
<evidence type="ECO:0000313" key="6">
    <source>
        <dbReference type="EMBL" id="MEQ2558868.1"/>
    </source>
</evidence>
<evidence type="ECO:0000256" key="2">
    <source>
        <dbReference type="ARBA" id="ARBA00022692"/>
    </source>
</evidence>
<dbReference type="Pfam" id="PF02674">
    <property type="entry name" value="Colicin_V"/>
    <property type="match status" value="2"/>
</dbReference>
<feature type="transmembrane region" description="Helical" evidence="5">
    <location>
        <begin position="132"/>
        <end position="153"/>
    </location>
</feature>
<feature type="transmembrane region" description="Helical" evidence="5">
    <location>
        <begin position="173"/>
        <end position="194"/>
    </location>
</feature>